<dbReference type="Gene3D" id="3.40.720.10">
    <property type="entry name" value="Alkaline Phosphatase, subunit A"/>
    <property type="match status" value="1"/>
</dbReference>
<dbReference type="EMBL" id="JAGKSP010000013">
    <property type="protein sequence ID" value="MBP3965846.1"/>
    <property type="molecule type" value="Genomic_DNA"/>
</dbReference>
<evidence type="ECO:0000256" key="5">
    <source>
        <dbReference type="ARBA" id="ARBA00022801"/>
    </source>
</evidence>
<evidence type="ECO:0000256" key="1">
    <source>
        <dbReference type="ARBA" id="ARBA00001913"/>
    </source>
</evidence>
<dbReference type="SUPFAM" id="SSF53649">
    <property type="entry name" value="Alkaline phosphatase-like"/>
    <property type="match status" value="1"/>
</dbReference>
<evidence type="ECO:0000313" key="8">
    <source>
        <dbReference type="EMBL" id="MBP3965846.1"/>
    </source>
</evidence>
<keyword evidence="5" id="KW-0378">Hydrolase</keyword>
<protein>
    <submittedName>
        <fullName evidence="8">Sulfatase</fullName>
    </submittedName>
</protein>
<accession>A0ABS5CJ56</accession>
<evidence type="ECO:0000259" key="7">
    <source>
        <dbReference type="Pfam" id="PF00884"/>
    </source>
</evidence>
<dbReference type="RefSeq" id="WP_210662565.1">
    <property type="nucleotide sequence ID" value="NZ_JAGKSP010000013.1"/>
</dbReference>
<feature type="domain" description="Sulfatase N-terminal" evidence="7">
    <location>
        <begin position="8"/>
        <end position="351"/>
    </location>
</feature>
<keyword evidence="3" id="KW-0479">Metal-binding</keyword>
<dbReference type="InterPro" id="IPR017850">
    <property type="entry name" value="Alkaline_phosphatase_core_sf"/>
</dbReference>
<evidence type="ECO:0000256" key="6">
    <source>
        <dbReference type="ARBA" id="ARBA00022837"/>
    </source>
</evidence>
<gene>
    <name evidence="8" type="ORF">I8J30_24300</name>
</gene>
<evidence type="ECO:0000256" key="3">
    <source>
        <dbReference type="ARBA" id="ARBA00022723"/>
    </source>
</evidence>
<dbReference type="CDD" id="cd16144">
    <property type="entry name" value="ARS_like"/>
    <property type="match status" value="1"/>
</dbReference>
<dbReference type="InterPro" id="IPR050738">
    <property type="entry name" value="Sulfatase"/>
</dbReference>
<dbReference type="InterPro" id="IPR024607">
    <property type="entry name" value="Sulfatase_CS"/>
</dbReference>
<dbReference type="Proteomes" id="UP000673394">
    <property type="component" value="Unassembled WGS sequence"/>
</dbReference>
<keyword evidence="4" id="KW-0732">Signal</keyword>
<comment type="caution">
    <text evidence="8">The sequence shown here is derived from an EMBL/GenBank/DDBJ whole genome shotgun (WGS) entry which is preliminary data.</text>
</comment>
<dbReference type="Gene3D" id="3.30.1120.10">
    <property type="match status" value="1"/>
</dbReference>
<dbReference type="PROSITE" id="PS00149">
    <property type="entry name" value="SULFATASE_2"/>
    <property type="match status" value="1"/>
</dbReference>
<dbReference type="PANTHER" id="PTHR42693">
    <property type="entry name" value="ARYLSULFATASE FAMILY MEMBER"/>
    <property type="match status" value="1"/>
</dbReference>
<keyword evidence="9" id="KW-1185">Reference proteome</keyword>
<dbReference type="PANTHER" id="PTHR42693:SF42">
    <property type="entry name" value="ARYLSULFATASE G"/>
    <property type="match status" value="1"/>
</dbReference>
<organism evidence="8 9">
    <name type="scientific">Paenibacillus lignilyticus</name>
    <dbReference type="NCBI Taxonomy" id="1172615"/>
    <lineage>
        <taxon>Bacteria</taxon>
        <taxon>Bacillati</taxon>
        <taxon>Bacillota</taxon>
        <taxon>Bacilli</taxon>
        <taxon>Bacillales</taxon>
        <taxon>Paenibacillaceae</taxon>
        <taxon>Paenibacillus</taxon>
    </lineage>
</organism>
<proteinExistence type="inferred from homology"/>
<comment type="cofactor">
    <cofactor evidence="1">
        <name>Ca(2+)</name>
        <dbReference type="ChEBI" id="CHEBI:29108"/>
    </cofactor>
</comment>
<name>A0ABS5CJ56_9BACL</name>
<keyword evidence="6" id="KW-0106">Calcium</keyword>
<dbReference type="InterPro" id="IPR000917">
    <property type="entry name" value="Sulfatase_N"/>
</dbReference>
<evidence type="ECO:0000256" key="4">
    <source>
        <dbReference type="ARBA" id="ARBA00022729"/>
    </source>
</evidence>
<dbReference type="Pfam" id="PF00884">
    <property type="entry name" value="Sulfatase"/>
    <property type="match status" value="1"/>
</dbReference>
<reference evidence="8 9" key="1">
    <citation type="submission" date="2021-04" db="EMBL/GenBank/DDBJ databases">
        <title>Paenibacillus sp. DLE-14 whole genome sequence.</title>
        <authorList>
            <person name="Ham Y.J."/>
        </authorList>
    </citation>
    <scope>NUCLEOTIDE SEQUENCE [LARGE SCALE GENOMIC DNA]</scope>
    <source>
        <strain evidence="8 9">DLE-14</strain>
    </source>
</reference>
<comment type="similarity">
    <text evidence="2">Belongs to the sulfatase family.</text>
</comment>
<sequence>MTYSKKKPNLLFILIDDMGWMDLGCYGSIFYETPNLDRLAAEGVRFTDAYAAAPVCSPTRASLMSGKYPAHVGVTNWIGGHTTGKLIDAPYIRHLPLQEKSVATALKEHGYRTWHVGKWHLGGREHYPDRHGFDVNIGGCSWGMPINGYFSPYGIETLEDGPEGEYLTDRLTDEAVKLIRQNDGAPFFLNLWHYAVHIPIEVSEKLTKRFAEKAKALGLDRVETFVEGEFFPCEHKKQLRVQRRIVQSDPAYAAMINNLDWNIGRLIDALEESGQLDDTVIVFTSDNGGLATAEGSPTCNSPLQEGKGWMYEGGVREPLIIRSPFVTKPGSVCEVPVTSPDFYPTLLELAGLELLPEQHTDGVSLVPLLKGEESLSREAIFWHYPHYGNQGGTPGSSVREGDFKLIEFFEDGRVELYNLRTDLSEEHNIAEQHPERTERLRRKLHQWREQVQAIIPEGNPEAGAAV</sequence>
<evidence type="ECO:0000313" key="9">
    <source>
        <dbReference type="Proteomes" id="UP000673394"/>
    </source>
</evidence>
<evidence type="ECO:0000256" key="2">
    <source>
        <dbReference type="ARBA" id="ARBA00008779"/>
    </source>
</evidence>